<dbReference type="Proteomes" id="UP000799438">
    <property type="component" value="Unassembled WGS sequence"/>
</dbReference>
<evidence type="ECO:0000256" key="5">
    <source>
        <dbReference type="ARBA" id="ARBA00023163"/>
    </source>
</evidence>
<dbReference type="OrthoDB" id="1746530at2759"/>
<keyword evidence="6" id="KW-0539">Nucleus</keyword>
<evidence type="ECO:0000256" key="2">
    <source>
        <dbReference type="ARBA" id="ARBA00006898"/>
    </source>
</evidence>
<dbReference type="InterPro" id="IPR005574">
    <property type="entry name" value="Rpb4/RPC9"/>
</dbReference>
<feature type="domain" description="RNA polymerase Rpb4/RPC9 core" evidence="7">
    <location>
        <begin position="1"/>
        <end position="133"/>
    </location>
</feature>
<gene>
    <name evidence="8" type="ORF">K452DRAFT_311505</name>
</gene>
<comment type="similarity">
    <text evidence="2">Belongs to the eukaryotic RPC9 RNA polymerase subunit family.</text>
</comment>
<sequence>MKILEKQSSVLSNYEVLAITRELTAEHDGSDGSARARPMPGNLKRILTDVTTHLTHPKTPTPTYTAPQIATFLTRLQRADFKLEKPEALMVLNLRPRTLAELDTVMEELDGRLDEARQEELLALVGECLGPFEEGGEGLGEKREGGTDWSV</sequence>
<dbReference type="InterPro" id="IPR038324">
    <property type="entry name" value="Rpb4/RPC9_sf"/>
</dbReference>
<dbReference type="SUPFAM" id="SSF47819">
    <property type="entry name" value="HRDC-like"/>
    <property type="match status" value="1"/>
</dbReference>
<proteinExistence type="inferred from homology"/>
<evidence type="ECO:0000256" key="3">
    <source>
        <dbReference type="ARBA" id="ARBA00016672"/>
    </source>
</evidence>
<evidence type="ECO:0000259" key="7">
    <source>
        <dbReference type="SMART" id="SM00657"/>
    </source>
</evidence>
<dbReference type="InterPro" id="IPR038846">
    <property type="entry name" value="RPC9"/>
</dbReference>
<dbReference type="EMBL" id="ML995496">
    <property type="protein sequence ID" value="KAF2138570.1"/>
    <property type="molecule type" value="Genomic_DNA"/>
</dbReference>
<dbReference type="GO" id="GO:0006384">
    <property type="term" value="P:transcription initiation at RNA polymerase III promoter"/>
    <property type="evidence" value="ECO:0007669"/>
    <property type="project" value="InterPro"/>
</dbReference>
<keyword evidence="9" id="KW-1185">Reference proteome</keyword>
<evidence type="ECO:0000256" key="6">
    <source>
        <dbReference type="ARBA" id="ARBA00023242"/>
    </source>
</evidence>
<evidence type="ECO:0000256" key="4">
    <source>
        <dbReference type="ARBA" id="ARBA00022478"/>
    </source>
</evidence>
<dbReference type="AlphaFoldDB" id="A0A6A6B3D9"/>
<dbReference type="Gene3D" id="1.20.1250.40">
    <property type="match status" value="1"/>
</dbReference>
<organism evidence="8 9">
    <name type="scientific">Aplosporella prunicola CBS 121167</name>
    <dbReference type="NCBI Taxonomy" id="1176127"/>
    <lineage>
        <taxon>Eukaryota</taxon>
        <taxon>Fungi</taxon>
        <taxon>Dikarya</taxon>
        <taxon>Ascomycota</taxon>
        <taxon>Pezizomycotina</taxon>
        <taxon>Dothideomycetes</taxon>
        <taxon>Dothideomycetes incertae sedis</taxon>
        <taxon>Botryosphaeriales</taxon>
        <taxon>Aplosporellaceae</taxon>
        <taxon>Aplosporella</taxon>
    </lineage>
</organism>
<dbReference type="GO" id="GO:0005666">
    <property type="term" value="C:RNA polymerase III complex"/>
    <property type="evidence" value="ECO:0007669"/>
    <property type="project" value="InterPro"/>
</dbReference>
<reference evidence="8" key="1">
    <citation type="journal article" date="2020" name="Stud. Mycol.">
        <title>101 Dothideomycetes genomes: a test case for predicting lifestyles and emergence of pathogens.</title>
        <authorList>
            <person name="Haridas S."/>
            <person name="Albert R."/>
            <person name="Binder M."/>
            <person name="Bloem J."/>
            <person name="Labutti K."/>
            <person name="Salamov A."/>
            <person name="Andreopoulos B."/>
            <person name="Baker S."/>
            <person name="Barry K."/>
            <person name="Bills G."/>
            <person name="Bluhm B."/>
            <person name="Cannon C."/>
            <person name="Castanera R."/>
            <person name="Culley D."/>
            <person name="Daum C."/>
            <person name="Ezra D."/>
            <person name="Gonzalez J."/>
            <person name="Henrissat B."/>
            <person name="Kuo A."/>
            <person name="Liang C."/>
            <person name="Lipzen A."/>
            <person name="Lutzoni F."/>
            <person name="Magnuson J."/>
            <person name="Mondo S."/>
            <person name="Nolan M."/>
            <person name="Ohm R."/>
            <person name="Pangilinan J."/>
            <person name="Park H.-J."/>
            <person name="Ramirez L."/>
            <person name="Alfaro M."/>
            <person name="Sun H."/>
            <person name="Tritt A."/>
            <person name="Yoshinaga Y."/>
            <person name="Zwiers L.-H."/>
            <person name="Turgeon B."/>
            <person name="Goodwin S."/>
            <person name="Spatafora J."/>
            <person name="Crous P."/>
            <person name="Grigoriev I."/>
        </authorList>
    </citation>
    <scope>NUCLEOTIDE SEQUENCE</scope>
    <source>
        <strain evidence="8">CBS 121167</strain>
    </source>
</reference>
<keyword evidence="5" id="KW-0804">Transcription</keyword>
<dbReference type="GeneID" id="54300929"/>
<comment type="subcellular location">
    <subcellularLocation>
        <location evidence="1">Nucleus</location>
    </subcellularLocation>
</comment>
<dbReference type="InterPro" id="IPR006590">
    <property type="entry name" value="RNA_pol_Rpb4/RPC9_core"/>
</dbReference>
<dbReference type="InterPro" id="IPR010997">
    <property type="entry name" value="HRDC-like_sf"/>
</dbReference>
<dbReference type="Pfam" id="PF03874">
    <property type="entry name" value="RNA_pol_Rpb4"/>
    <property type="match status" value="1"/>
</dbReference>
<name>A0A6A6B3D9_9PEZI</name>
<dbReference type="GO" id="GO:0000166">
    <property type="term" value="F:nucleotide binding"/>
    <property type="evidence" value="ECO:0007669"/>
    <property type="project" value="InterPro"/>
</dbReference>
<accession>A0A6A6B3D9</accession>
<dbReference type="SMART" id="SM00657">
    <property type="entry name" value="RPOL4c"/>
    <property type="match status" value="1"/>
</dbReference>
<evidence type="ECO:0000313" key="8">
    <source>
        <dbReference type="EMBL" id="KAF2138570.1"/>
    </source>
</evidence>
<dbReference type="PANTHER" id="PTHR15561">
    <property type="entry name" value="CALCITONIN GENE-RELATED PEPTIDE-RECEPTOR COMPONENT PROTEIN"/>
    <property type="match status" value="1"/>
</dbReference>
<protein>
    <recommendedName>
        <fullName evidence="3">DNA-directed RNA polymerase III subunit RPC9</fullName>
    </recommendedName>
</protein>
<keyword evidence="4" id="KW-0240">DNA-directed RNA polymerase</keyword>
<evidence type="ECO:0000256" key="1">
    <source>
        <dbReference type="ARBA" id="ARBA00004123"/>
    </source>
</evidence>
<evidence type="ECO:0000313" key="9">
    <source>
        <dbReference type="Proteomes" id="UP000799438"/>
    </source>
</evidence>
<dbReference type="RefSeq" id="XP_033394283.1">
    <property type="nucleotide sequence ID" value="XM_033543432.1"/>
</dbReference>
<dbReference type="PANTHER" id="PTHR15561:SF0">
    <property type="entry name" value="DNA-DIRECTED RNA POLYMERASE III SUBUNIT RPC9"/>
    <property type="match status" value="1"/>
</dbReference>